<comment type="caution">
    <text evidence="2">The sequence shown here is derived from an EMBL/GenBank/DDBJ whole genome shotgun (WGS) entry which is preliminary data.</text>
</comment>
<sequence>MEAAAAEVAALVGKVAERLYAEEDDGEHEGITEASVLEVMNWLELEIKLAAGATSLPLPPATAPPLYATVGAGNESCGSSLSGPASTVMASVDSRAGAPPPPEVPWPWPFPDPAAAIKQEYDDADDEPRNLALRLSSPLLPFSDLLFLATTSSFRP</sequence>
<proteinExistence type="predicted"/>
<dbReference type="PANTHER" id="PTHR37265">
    <property type="entry name" value="OS01G0195300 PROTEIN"/>
    <property type="match status" value="1"/>
</dbReference>
<feature type="region of interest" description="Disordered" evidence="1">
    <location>
        <begin position="63"/>
        <end position="112"/>
    </location>
</feature>
<protein>
    <submittedName>
        <fullName evidence="2">Uncharacterized protein</fullName>
    </submittedName>
</protein>
<organism evidence="2 3">
    <name type="scientific">Digitaria exilis</name>
    <dbReference type="NCBI Taxonomy" id="1010633"/>
    <lineage>
        <taxon>Eukaryota</taxon>
        <taxon>Viridiplantae</taxon>
        <taxon>Streptophyta</taxon>
        <taxon>Embryophyta</taxon>
        <taxon>Tracheophyta</taxon>
        <taxon>Spermatophyta</taxon>
        <taxon>Magnoliopsida</taxon>
        <taxon>Liliopsida</taxon>
        <taxon>Poales</taxon>
        <taxon>Poaceae</taxon>
        <taxon>PACMAD clade</taxon>
        <taxon>Panicoideae</taxon>
        <taxon>Panicodae</taxon>
        <taxon>Paniceae</taxon>
        <taxon>Anthephorinae</taxon>
        <taxon>Digitaria</taxon>
    </lineage>
</organism>
<dbReference type="PANTHER" id="PTHR37265:SF6">
    <property type="match status" value="1"/>
</dbReference>
<dbReference type="OrthoDB" id="694545at2759"/>
<evidence type="ECO:0000313" key="2">
    <source>
        <dbReference type="EMBL" id="KAF8724973.1"/>
    </source>
</evidence>
<accession>A0A835KDQ4</accession>
<evidence type="ECO:0000256" key="1">
    <source>
        <dbReference type="SAM" id="MobiDB-lite"/>
    </source>
</evidence>
<dbReference type="AlphaFoldDB" id="A0A835KDQ4"/>
<gene>
    <name evidence="2" type="ORF">HU200_020696</name>
</gene>
<feature type="compositionally biased region" description="Pro residues" evidence="1">
    <location>
        <begin position="98"/>
        <end position="112"/>
    </location>
</feature>
<reference evidence="2" key="1">
    <citation type="submission" date="2020-07" db="EMBL/GenBank/DDBJ databases">
        <title>Genome sequence and genetic diversity analysis of an under-domesticated orphan crop, white fonio (Digitaria exilis).</title>
        <authorList>
            <person name="Bennetzen J.L."/>
            <person name="Chen S."/>
            <person name="Ma X."/>
            <person name="Wang X."/>
            <person name="Yssel A.E.J."/>
            <person name="Chaluvadi S.R."/>
            <person name="Johnson M."/>
            <person name="Gangashetty P."/>
            <person name="Hamidou F."/>
            <person name="Sanogo M.D."/>
            <person name="Zwaenepoel A."/>
            <person name="Wallace J."/>
            <person name="Van De Peer Y."/>
            <person name="Van Deynze A."/>
        </authorList>
    </citation>
    <scope>NUCLEOTIDE SEQUENCE</scope>
    <source>
        <tissue evidence="2">Leaves</tissue>
    </source>
</reference>
<dbReference type="EMBL" id="JACEFO010001655">
    <property type="protein sequence ID" value="KAF8724973.1"/>
    <property type="molecule type" value="Genomic_DNA"/>
</dbReference>
<feature type="compositionally biased region" description="Polar residues" evidence="1">
    <location>
        <begin position="76"/>
        <end position="89"/>
    </location>
</feature>
<dbReference type="Proteomes" id="UP000636709">
    <property type="component" value="Unassembled WGS sequence"/>
</dbReference>
<keyword evidence="3" id="KW-1185">Reference proteome</keyword>
<name>A0A835KDQ4_9POAL</name>
<evidence type="ECO:0000313" key="3">
    <source>
        <dbReference type="Proteomes" id="UP000636709"/>
    </source>
</evidence>